<dbReference type="InParanoid" id="A0A5K4F9E3"/>
<sequence>MSRNIRIINHSMAYNGIIIILSLCITIQKEVKCSQNEMDNTEKLMKLYKHELEWYEINVRRMGTSINKRIEEIKANLKSHGVQSDQAIECRRVFYESEYGARTFSDVIETIQVNKFKSRKFSVQSILHP</sequence>
<dbReference type="WBParaSite" id="Smp_331130.2">
    <property type="protein sequence ID" value="Smp_331130.2"/>
    <property type="gene ID" value="Smp_331130"/>
</dbReference>
<proteinExistence type="predicted"/>
<accession>A0A5K4F9E3</accession>
<name>A0A5K4F9E3_SCHMA</name>
<dbReference type="AlphaFoldDB" id="A0A5K4F9E3"/>
<reference evidence="1" key="1">
    <citation type="submission" date="2019-11" db="UniProtKB">
        <authorList>
            <consortium name="WormBaseParasite"/>
        </authorList>
    </citation>
    <scope>IDENTIFICATION</scope>
    <source>
        <strain evidence="1">Puerto Rican</strain>
    </source>
</reference>
<protein>
    <submittedName>
        <fullName evidence="1">Uncharacterized protein</fullName>
    </submittedName>
</protein>
<evidence type="ECO:0000313" key="1">
    <source>
        <dbReference type="WBParaSite" id="Smp_331130.2"/>
    </source>
</evidence>
<organism evidence="1">
    <name type="scientific">Schistosoma mansoni</name>
    <name type="common">Blood fluke</name>
    <dbReference type="NCBI Taxonomy" id="6183"/>
    <lineage>
        <taxon>Eukaryota</taxon>
        <taxon>Metazoa</taxon>
        <taxon>Spiralia</taxon>
        <taxon>Lophotrochozoa</taxon>
        <taxon>Platyhelminthes</taxon>
        <taxon>Trematoda</taxon>
        <taxon>Digenea</taxon>
        <taxon>Strigeidida</taxon>
        <taxon>Schistosomatoidea</taxon>
        <taxon>Schistosomatidae</taxon>
        <taxon>Schistosoma</taxon>
    </lineage>
</organism>